<keyword evidence="2" id="KW-1185">Reference proteome</keyword>
<comment type="caution">
    <text evidence="1">The sequence shown here is derived from an EMBL/GenBank/DDBJ whole genome shotgun (WGS) entry which is preliminary data.</text>
</comment>
<proteinExistence type="predicted"/>
<evidence type="ECO:0000313" key="2">
    <source>
        <dbReference type="Proteomes" id="UP000822476"/>
    </source>
</evidence>
<accession>A0A8S9Z3G5</accession>
<dbReference type="AlphaFoldDB" id="A0A8S9Z3G5"/>
<gene>
    <name evidence="1" type="ORF">EG68_01298</name>
</gene>
<name>A0A8S9Z3G5_9TREM</name>
<evidence type="ECO:0000313" key="1">
    <source>
        <dbReference type="EMBL" id="KAF7261995.1"/>
    </source>
</evidence>
<sequence length="97" mass="11332">MIWVITVRPRSGQLGIFHLGRARNREPNFTDQNKWISAKFSLPNDIEIRAFTLEILLHVLHEVTQIVPNNHFVRGSSNRSNYNMEIAHILGQYDHQI</sequence>
<organism evidence="1 2">
    <name type="scientific">Paragonimus skrjabini miyazakii</name>
    <dbReference type="NCBI Taxonomy" id="59628"/>
    <lineage>
        <taxon>Eukaryota</taxon>
        <taxon>Metazoa</taxon>
        <taxon>Spiralia</taxon>
        <taxon>Lophotrochozoa</taxon>
        <taxon>Platyhelminthes</taxon>
        <taxon>Trematoda</taxon>
        <taxon>Digenea</taxon>
        <taxon>Plagiorchiida</taxon>
        <taxon>Troglotremata</taxon>
        <taxon>Troglotrematidae</taxon>
        <taxon>Paragonimus</taxon>
    </lineage>
</organism>
<reference evidence="1" key="1">
    <citation type="submission" date="2019-07" db="EMBL/GenBank/DDBJ databases">
        <title>Annotation for the trematode Paragonimus miyazaki's.</title>
        <authorList>
            <person name="Choi Y.-J."/>
        </authorList>
    </citation>
    <scope>NUCLEOTIDE SEQUENCE</scope>
    <source>
        <strain evidence="1">Japan</strain>
    </source>
</reference>
<dbReference type="Proteomes" id="UP000822476">
    <property type="component" value="Unassembled WGS sequence"/>
</dbReference>
<dbReference type="EMBL" id="JTDE01000200">
    <property type="protein sequence ID" value="KAF7261995.1"/>
    <property type="molecule type" value="Genomic_DNA"/>
</dbReference>
<protein>
    <submittedName>
        <fullName evidence="1">Uncharacterized protein</fullName>
    </submittedName>
</protein>